<comment type="caution">
    <text evidence="5">The sequence shown here is derived from an EMBL/GenBank/DDBJ whole genome shotgun (WGS) entry which is preliminary data.</text>
</comment>
<dbReference type="InterPro" id="IPR027417">
    <property type="entry name" value="P-loop_NTPase"/>
</dbReference>
<feature type="coiled-coil region" evidence="3">
    <location>
        <begin position="249"/>
        <end position="276"/>
    </location>
</feature>
<evidence type="ECO:0000256" key="2">
    <source>
        <dbReference type="ARBA" id="ARBA00023180"/>
    </source>
</evidence>
<dbReference type="Gene3D" id="3.40.50.300">
    <property type="entry name" value="P-loop containing nucleotide triphosphate hydrolases"/>
    <property type="match status" value="1"/>
</dbReference>
<dbReference type="GO" id="GO:0008146">
    <property type="term" value="F:sulfotransferase activity"/>
    <property type="evidence" value="ECO:0007669"/>
    <property type="project" value="InterPro"/>
</dbReference>
<dbReference type="AlphaFoldDB" id="A0A133VP23"/>
<dbReference type="InterPro" id="IPR037359">
    <property type="entry name" value="NST/OST"/>
</dbReference>
<proteinExistence type="predicted"/>
<organism evidence="5 6">
    <name type="scientific">candidate division MSBL1 archaeon SCGC-AAA382N08</name>
    <dbReference type="NCBI Taxonomy" id="1698285"/>
    <lineage>
        <taxon>Archaea</taxon>
        <taxon>Methanobacteriati</taxon>
        <taxon>Methanobacteriota</taxon>
        <taxon>candidate division MSBL1</taxon>
    </lineage>
</organism>
<accession>A0A133VP23</accession>
<dbReference type="InterPro" id="IPR000863">
    <property type="entry name" value="Sulfotransferase_dom"/>
</dbReference>
<evidence type="ECO:0000259" key="4">
    <source>
        <dbReference type="Pfam" id="PF00685"/>
    </source>
</evidence>
<dbReference type="Proteomes" id="UP000070175">
    <property type="component" value="Unassembled WGS sequence"/>
</dbReference>
<feature type="domain" description="Sulfotransferase" evidence="4">
    <location>
        <begin position="13"/>
        <end position="182"/>
    </location>
</feature>
<evidence type="ECO:0000313" key="6">
    <source>
        <dbReference type="Proteomes" id="UP000070175"/>
    </source>
</evidence>
<reference evidence="5 6" key="1">
    <citation type="journal article" date="2016" name="Sci. Rep.">
        <title>Metabolic traits of an uncultured archaeal lineage -MSBL1- from brine pools of the Red Sea.</title>
        <authorList>
            <person name="Mwirichia R."/>
            <person name="Alam I."/>
            <person name="Rashid M."/>
            <person name="Vinu M."/>
            <person name="Ba-Alawi W."/>
            <person name="Anthony Kamau A."/>
            <person name="Kamanda Ngugi D."/>
            <person name="Goker M."/>
            <person name="Klenk H.P."/>
            <person name="Bajic V."/>
            <person name="Stingl U."/>
        </authorList>
    </citation>
    <scope>NUCLEOTIDE SEQUENCE [LARGE SCALE GENOMIC DNA]</scope>
    <source>
        <strain evidence="5">SCGC-AAA382N08</strain>
    </source>
</reference>
<dbReference type="SUPFAM" id="SSF52540">
    <property type="entry name" value="P-loop containing nucleoside triphosphate hydrolases"/>
    <property type="match status" value="1"/>
</dbReference>
<evidence type="ECO:0000256" key="3">
    <source>
        <dbReference type="SAM" id="Coils"/>
    </source>
</evidence>
<name>A0A133VP23_9EURY</name>
<dbReference type="Pfam" id="PF00685">
    <property type="entry name" value="Sulfotransfer_1"/>
    <property type="match status" value="1"/>
</dbReference>
<keyword evidence="2" id="KW-0325">Glycoprotein</keyword>
<gene>
    <name evidence="5" type="ORF">AKJ56_01700</name>
</gene>
<protein>
    <recommendedName>
        <fullName evidence="4">Sulfotransferase domain-containing protein</fullName>
    </recommendedName>
</protein>
<keyword evidence="6" id="KW-1185">Reference proteome</keyword>
<sequence>MVLKNFKIDFAGIGASKCATTWIYECLREHPEICMSRPKGTHYFDGGNKDYRKFFKHCSGEKLKGEFTPTYYMEPGVAKRIKDYNSDIKLIASIRNPVDRVWSHYLHNISLGDGKFEGFEEGKIYSDLLKPGFYYKHLKDYFRLFPRENILILFHQDLKKGPTSFIQVVYDFLGVNFSFVPDTASRRVAPSGFKFTGVGRTIHEGIGKPLSNSFLGRKLKSNPWLKKVFYRFANFYVNDEESNKPEFPKQLQRKVLREYKEDIDNIEQLLNKDLSSWKEL</sequence>
<dbReference type="PANTHER" id="PTHR10605">
    <property type="entry name" value="HEPARAN SULFATE SULFOTRANSFERASE"/>
    <property type="match status" value="1"/>
</dbReference>
<evidence type="ECO:0000313" key="5">
    <source>
        <dbReference type="EMBL" id="KXB08194.1"/>
    </source>
</evidence>
<keyword evidence="3" id="KW-0175">Coiled coil</keyword>
<dbReference type="PANTHER" id="PTHR10605:SF56">
    <property type="entry name" value="BIFUNCTIONAL HEPARAN SULFATE N-DEACETYLASE_N-SULFOTRANSFERASE"/>
    <property type="match status" value="1"/>
</dbReference>
<keyword evidence="1" id="KW-0808">Transferase</keyword>
<dbReference type="EMBL" id="LHYJ01000023">
    <property type="protein sequence ID" value="KXB08194.1"/>
    <property type="molecule type" value="Genomic_DNA"/>
</dbReference>
<evidence type="ECO:0000256" key="1">
    <source>
        <dbReference type="ARBA" id="ARBA00022679"/>
    </source>
</evidence>